<dbReference type="AlphaFoldDB" id="A0A3P7G9K1"/>
<evidence type="ECO:0000313" key="3">
    <source>
        <dbReference type="Proteomes" id="UP000270924"/>
    </source>
</evidence>
<feature type="non-terminal residue" evidence="2">
    <location>
        <position position="99"/>
    </location>
</feature>
<feature type="transmembrane region" description="Helical" evidence="1">
    <location>
        <begin position="12"/>
        <end position="30"/>
    </location>
</feature>
<evidence type="ECO:0000256" key="1">
    <source>
        <dbReference type="SAM" id="Phobius"/>
    </source>
</evidence>
<name>A0A3P7G9K1_WUCBA</name>
<keyword evidence="1" id="KW-0472">Membrane</keyword>
<gene>
    <name evidence="2" type="ORF">WBA_LOCUS10017</name>
</gene>
<evidence type="ECO:0000313" key="2">
    <source>
        <dbReference type="EMBL" id="VDM18165.1"/>
    </source>
</evidence>
<sequence length="99" mass="11903">MCIGLYILMRGFCYLYRFVGFKEMVCYVFLTLSAKLSYFVVLLNCHILLDFFLFLFFDMFFCYFQFFLLRGLLDMVVVGSTESFNWLLFCYCLVLLILL</sequence>
<organism evidence="2 3">
    <name type="scientific">Wuchereria bancrofti</name>
    <dbReference type="NCBI Taxonomy" id="6293"/>
    <lineage>
        <taxon>Eukaryota</taxon>
        <taxon>Metazoa</taxon>
        <taxon>Ecdysozoa</taxon>
        <taxon>Nematoda</taxon>
        <taxon>Chromadorea</taxon>
        <taxon>Rhabditida</taxon>
        <taxon>Spirurina</taxon>
        <taxon>Spiruromorpha</taxon>
        <taxon>Filarioidea</taxon>
        <taxon>Onchocercidae</taxon>
        <taxon>Wuchereria</taxon>
    </lineage>
</organism>
<keyword evidence="3" id="KW-1185">Reference proteome</keyword>
<keyword evidence="1" id="KW-1133">Transmembrane helix</keyword>
<protein>
    <submittedName>
        <fullName evidence="2">Uncharacterized protein</fullName>
    </submittedName>
</protein>
<keyword evidence="1" id="KW-0812">Transmembrane</keyword>
<dbReference type="EMBL" id="UYWW01010849">
    <property type="protein sequence ID" value="VDM18165.1"/>
    <property type="molecule type" value="Genomic_DNA"/>
</dbReference>
<feature type="transmembrane region" description="Helical" evidence="1">
    <location>
        <begin position="36"/>
        <end position="64"/>
    </location>
</feature>
<reference evidence="2 3" key="1">
    <citation type="submission" date="2018-11" db="EMBL/GenBank/DDBJ databases">
        <authorList>
            <consortium name="Pathogen Informatics"/>
        </authorList>
    </citation>
    <scope>NUCLEOTIDE SEQUENCE [LARGE SCALE GENOMIC DNA]</scope>
</reference>
<accession>A0A3P7G9K1</accession>
<proteinExistence type="predicted"/>
<dbReference type="Proteomes" id="UP000270924">
    <property type="component" value="Unassembled WGS sequence"/>
</dbReference>
<feature type="transmembrane region" description="Helical" evidence="1">
    <location>
        <begin position="76"/>
        <end position="98"/>
    </location>
</feature>
<dbReference type="InParanoid" id="A0A3P7G9K1"/>